<protein>
    <submittedName>
        <fullName evidence="2">Uncharacterized protein</fullName>
    </submittedName>
</protein>
<keyword evidence="1" id="KW-1133">Transmembrane helix</keyword>
<dbReference type="RefSeq" id="WP_024003908.1">
    <property type="nucleotide sequence ID" value="NZ_KI650979.1"/>
</dbReference>
<comment type="caution">
    <text evidence="2">The sequence shown here is derived from an EMBL/GenBank/DDBJ whole genome shotgun (WGS) entry which is preliminary data.</text>
</comment>
<keyword evidence="1" id="KW-0472">Membrane</keyword>
<keyword evidence="3" id="KW-1185">Reference proteome</keyword>
<gene>
    <name evidence="2" type="ORF">W822_04210</name>
</gene>
<dbReference type="AlphaFoldDB" id="V8QZH3"/>
<proteinExistence type="predicted"/>
<dbReference type="PATRIC" id="fig|1424334.3.peg.847"/>
<organism evidence="2 3">
    <name type="scientific">Advenella kashmirensis W13003</name>
    <dbReference type="NCBI Taxonomy" id="1424334"/>
    <lineage>
        <taxon>Bacteria</taxon>
        <taxon>Pseudomonadati</taxon>
        <taxon>Pseudomonadota</taxon>
        <taxon>Betaproteobacteria</taxon>
        <taxon>Burkholderiales</taxon>
        <taxon>Alcaligenaceae</taxon>
    </lineage>
</organism>
<dbReference type="OrthoDB" id="9775880at2"/>
<evidence type="ECO:0000313" key="3">
    <source>
        <dbReference type="Proteomes" id="UP000018733"/>
    </source>
</evidence>
<keyword evidence="1" id="KW-0812">Transmembrane</keyword>
<dbReference type="EMBL" id="AYXT01000001">
    <property type="protein sequence ID" value="ETF04725.1"/>
    <property type="molecule type" value="Genomic_DNA"/>
</dbReference>
<accession>V8QZH3</accession>
<feature type="transmembrane region" description="Helical" evidence="1">
    <location>
        <begin position="6"/>
        <end position="25"/>
    </location>
</feature>
<name>V8QZH3_9BURK</name>
<sequence length="148" mass="16785">MNSTYIVALIILFSAYVCLLVGITIKRGRKNISSVEVLAPGRSPTVVPEIVSELPKAKLELEIELSKDADTGLYRAVTNIKNPDPGEHYSFAFYLLADRKQIDVRWHEHSPTFEFMFPDGRAKIEIVAFVKNENGDTFTEKKEIKRID</sequence>
<dbReference type="Proteomes" id="UP000018733">
    <property type="component" value="Unassembled WGS sequence"/>
</dbReference>
<evidence type="ECO:0000256" key="1">
    <source>
        <dbReference type="SAM" id="Phobius"/>
    </source>
</evidence>
<dbReference type="HOGENOM" id="CLU_1754951_0_0_4"/>
<reference evidence="2 3" key="1">
    <citation type="journal article" date="2014" name="Genome Announc.">
        <title>Draft Genome Sequence of Advenella kashmirensis Strain W13003, a Polycyclic Aromatic Hydrocarbon-Degrading Bacterium.</title>
        <authorList>
            <person name="Wang X."/>
            <person name="Jin D."/>
            <person name="Zhou L."/>
            <person name="Wu L."/>
            <person name="An W."/>
            <person name="Zhao L."/>
        </authorList>
    </citation>
    <scope>NUCLEOTIDE SEQUENCE [LARGE SCALE GENOMIC DNA]</scope>
    <source>
        <strain evidence="2 3">W13003</strain>
    </source>
</reference>
<evidence type="ECO:0000313" key="2">
    <source>
        <dbReference type="EMBL" id="ETF04725.1"/>
    </source>
</evidence>